<name>A0A016SPG4_9BILA</name>
<dbReference type="EMBL" id="JARK01001529">
    <property type="protein sequence ID" value="EYB92495.1"/>
    <property type="molecule type" value="Genomic_DNA"/>
</dbReference>
<reference evidence="3" key="1">
    <citation type="journal article" date="2015" name="Nat. Genet.">
        <title>The genome and transcriptome of the zoonotic hookworm Ancylostoma ceylanicum identify infection-specific gene families.</title>
        <authorList>
            <person name="Schwarz E.M."/>
            <person name="Hu Y."/>
            <person name="Antoshechkin I."/>
            <person name="Miller M.M."/>
            <person name="Sternberg P.W."/>
            <person name="Aroian R.V."/>
        </authorList>
    </citation>
    <scope>NUCLEOTIDE SEQUENCE</scope>
    <source>
        <strain evidence="3">HY135</strain>
    </source>
</reference>
<sequence>MNFYVVATFLLLTPHIWTAPLNNGGTVVNEEPLKDSSFQGRARVIRAEPRTTTKHWLFTKTNPEEPRFIHFGR</sequence>
<evidence type="ECO:0008006" key="4">
    <source>
        <dbReference type="Google" id="ProtNLM"/>
    </source>
</evidence>
<gene>
    <name evidence="2" type="primary">Acey_s0193.g1396</name>
    <name evidence="2" type="ORF">Y032_0193g1396</name>
</gene>
<evidence type="ECO:0000256" key="1">
    <source>
        <dbReference type="SAM" id="SignalP"/>
    </source>
</evidence>
<dbReference type="AlphaFoldDB" id="A0A016SPG4"/>
<proteinExistence type="predicted"/>
<comment type="caution">
    <text evidence="2">The sequence shown here is derived from an EMBL/GenBank/DDBJ whole genome shotgun (WGS) entry which is preliminary data.</text>
</comment>
<keyword evidence="3" id="KW-1185">Reference proteome</keyword>
<feature type="chain" id="PRO_5001489801" description="Secreted protein" evidence="1">
    <location>
        <begin position="19"/>
        <end position="73"/>
    </location>
</feature>
<keyword evidence="1" id="KW-0732">Signal</keyword>
<feature type="signal peptide" evidence="1">
    <location>
        <begin position="1"/>
        <end position="18"/>
    </location>
</feature>
<evidence type="ECO:0000313" key="2">
    <source>
        <dbReference type="EMBL" id="EYB92495.1"/>
    </source>
</evidence>
<dbReference type="Proteomes" id="UP000024635">
    <property type="component" value="Unassembled WGS sequence"/>
</dbReference>
<organism evidence="2 3">
    <name type="scientific">Ancylostoma ceylanicum</name>
    <dbReference type="NCBI Taxonomy" id="53326"/>
    <lineage>
        <taxon>Eukaryota</taxon>
        <taxon>Metazoa</taxon>
        <taxon>Ecdysozoa</taxon>
        <taxon>Nematoda</taxon>
        <taxon>Chromadorea</taxon>
        <taxon>Rhabditida</taxon>
        <taxon>Rhabditina</taxon>
        <taxon>Rhabditomorpha</taxon>
        <taxon>Strongyloidea</taxon>
        <taxon>Ancylostomatidae</taxon>
        <taxon>Ancylostomatinae</taxon>
        <taxon>Ancylostoma</taxon>
    </lineage>
</organism>
<evidence type="ECO:0000313" key="3">
    <source>
        <dbReference type="Proteomes" id="UP000024635"/>
    </source>
</evidence>
<protein>
    <recommendedName>
        <fullName evidence="4">Secreted protein</fullName>
    </recommendedName>
</protein>
<accession>A0A016SPG4</accession>